<dbReference type="EMBL" id="SNYV01000011">
    <property type="protein sequence ID" value="TDQ80168.1"/>
    <property type="molecule type" value="Genomic_DNA"/>
</dbReference>
<dbReference type="InterPro" id="IPR012944">
    <property type="entry name" value="SusD_RagB_dom"/>
</dbReference>
<keyword evidence="9" id="KW-1185">Reference proteome</keyword>
<proteinExistence type="inferred from homology"/>
<evidence type="ECO:0000256" key="2">
    <source>
        <dbReference type="ARBA" id="ARBA00006275"/>
    </source>
</evidence>
<feature type="domain" description="SusD-like N-terminal" evidence="7">
    <location>
        <begin position="42"/>
        <end position="222"/>
    </location>
</feature>
<protein>
    <submittedName>
        <fullName evidence="8">Putative outer membrane starch-binding protein</fullName>
    </submittedName>
</protein>
<dbReference type="Proteomes" id="UP000295292">
    <property type="component" value="Unassembled WGS sequence"/>
</dbReference>
<evidence type="ECO:0000256" key="4">
    <source>
        <dbReference type="ARBA" id="ARBA00023136"/>
    </source>
</evidence>
<evidence type="ECO:0000259" key="7">
    <source>
        <dbReference type="Pfam" id="PF14322"/>
    </source>
</evidence>
<comment type="subcellular location">
    <subcellularLocation>
        <location evidence="1">Cell outer membrane</location>
    </subcellularLocation>
</comment>
<dbReference type="InterPro" id="IPR011990">
    <property type="entry name" value="TPR-like_helical_dom_sf"/>
</dbReference>
<dbReference type="RefSeq" id="WP_133583910.1">
    <property type="nucleotide sequence ID" value="NZ_SNYV01000011.1"/>
</dbReference>
<organism evidence="8 9">
    <name type="scientific">Sphingobacterium yanglingense</name>
    <dbReference type="NCBI Taxonomy" id="1437280"/>
    <lineage>
        <taxon>Bacteria</taxon>
        <taxon>Pseudomonadati</taxon>
        <taxon>Bacteroidota</taxon>
        <taxon>Sphingobacteriia</taxon>
        <taxon>Sphingobacteriales</taxon>
        <taxon>Sphingobacteriaceae</taxon>
        <taxon>Sphingobacterium</taxon>
    </lineage>
</organism>
<dbReference type="SUPFAM" id="SSF48452">
    <property type="entry name" value="TPR-like"/>
    <property type="match status" value="1"/>
</dbReference>
<gene>
    <name evidence="8" type="ORF">CLV99_1624</name>
</gene>
<reference evidence="8 9" key="1">
    <citation type="submission" date="2019-03" db="EMBL/GenBank/DDBJ databases">
        <title>Genomic Encyclopedia of Archaeal and Bacterial Type Strains, Phase II (KMG-II): from individual species to whole genera.</title>
        <authorList>
            <person name="Goeker M."/>
        </authorList>
    </citation>
    <scope>NUCLEOTIDE SEQUENCE [LARGE SCALE GENOMIC DNA]</scope>
    <source>
        <strain evidence="8 9">DSM 28353</strain>
    </source>
</reference>
<dbReference type="Gene3D" id="1.25.40.390">
    <property type="match status" value="1"/>
</dbReference>
<evidence type="ECO:0000313" key="8">
    <source>
        <dbReference type="EMBL" id="TDQ80168.1"/>
    </source>
</evidence>
<sequence length="535" mass="61001">MKFSINLYFIIAILFCSCDFNGYLDKAETGGLTEDEVFGDYIQTERFLANIYGDLANDWMPANSFTYAAASDEAKCPVIYFNGPQVYTRGLLSPTYNPIDNWNALYASIRKVNRFINKIDQIPTVNSVQRDGKVRMKGEAHFLRAYFYLELFKRYGQVPLIDRVLQISDDLSLPRNTVDEVVAFIVGDCEAAIPLLPVVHSSNNLGRATKGASLMLKARTYLLAASPLHNPTDDQSKWQMAAHAAKEIMDLNVYDVDADYSGLFHKRSAKNLIFQSNFNNDGWVKNMFIPSMHGVAWIQPLQNLVDAYEMKNGLSIQEAGSGYDINNPYVGRDPRFYLSILYNGSTWKGETVQTYVGGLDGLTSAEGSLTQTGYYLRKLIDENAAVAPDYRAGDHYWIYMRYEDVLLMYAEAANEALAAPDDATHAAINRVRSRVGMPNLPPNLDKIQMRERIRRERQIELAFESSRFWDIRRWKIGEEVMPKAMGMRILKNGATYSYEPFLVENRIYRNTYNLFPIPQPEINKNENMHQNVGYN</sequence>
<keyword evidence="4" id="KW-0472">Membrane</keyword>
<evidence type="ECO:0000256" key="3">
    <source>
        <dbReference type="ARBA" id="ARBA00022729"/>
    </source>
</evidence>
<dbReference type="PROSITE" id="PS51257">
    <property type="entry name" value="PROKAR_LIPOPROTEIN"/>
    <property type="match status" value="1"/>
</dbReference>
<comment type="caution">
    <text evidence="8">The sequence shown here is derived from an EMBL/GenBank/DDBJ whole genome shotgun (WGS) entry which is preliminary data.</text>
</comment>
<feature type="domain" description="RagB/SusD" evidence="6">
    <location>
        <begin position="291"/>
        <end position="534"/>
    </location>
</feature>
<dbReference type="InterPro" id="IPR033985">
    <property type="entry name" value="SusD-like_N"/>
</dbReference>
<dbReference type="OrthoDB" id="691231at2"/>
<evidence type="ECO:0000313" key="9">
    <source>
        <dbReference type="Proteomes" id="UP000295292"/>
    </source>
</evidence>
<evidence type="ECO:0000259" key="6">
    <source>
        <dbReference type="Pfam" id="PF07980"/>
    </source>
</evidence>
<dbReference type="Pfam" id="PF14322">
    <property type="entry name" value="SusD-like_3"/>
    <property type="match status" value="1"/>
</dbReference>
<keyword evidence="5" id="KW-0998">Cell outer membrane</keyword>
<evidence type="ECO:0000256" key="5">
    <source>
        <dbReference type="ARBA" id="ARBA00023237"/>
    </source>
</evidence>
<accession>A0A4R6WMU7</accession>
<evidence type="ECO:0000256" key="1">
    <source>
        <dbReference type="ARBA" id="ARBA00004442"/>
    </source>
</evidence>
<dbReference type="GO" id="GO:0009279">
    <property type="term" value="C:cell outer membrane"/>
    <property type="evidence" value="ECO:0007669"/>
    <property type="project" value="UniProtKB-SubCell"/>
</dbReference>
<name>A0A4R6WMU7_9SPHI</name>
<dbReference type="AlphaFoldDB" id="A0A4R6WMU7"/>
<dbReference type="Pfam" id="PF07980">
    <property type="entry name" value="SusD_RagB"/>
    <property type="match status" value="1"/>
</dbReference>
<keyword evidence="3" id="KW-0732">Signal</keyword>
<comment type="similarity">
    <text evidence="2">Belongs to the SusD family.</text>
</comment>